<evidence type="ECO:0000313" key="1">
    <source>
        <dbReference type="EMBL" id="RGL95804.1"/>
    </source>
</evidence>
<dbReference type="AlphaFoldDB" id="A0A3E4TUS5"/>
<protein>
    <submittedName>
        <fullName evidence="1">Uncharacterized protein</fullName>
    </submittedName>
</protein>
<gene>
    <name evidence="1" type="ORF">DXC39_27605</name>
</gene>
<accession>A0A3E4TUS5</accession>
<organism evidence="1 2">
    <name type="scientific">Hungatella hathewayi</name>
    <dbReference type="NCBI Taxonomy" id="154046"/>
    <lineage>
        <taxon>Bacteria</taxon>
        <taxon>Bacillati</taxon>
        <taxon>Bacillota</taxon>
        <taxon>Clostridia</taxon>
        <taxon>Lachnospirales</taxon>
        <taxon>Lachnospiraceae</taxon>
        <taxon>Hungatella</taxon>
    </lineage>
</organism>
<name>A0A3E4TUS5_9FIRM</name>
<sequence length="105" mass="12434">MKKLLLLVFVMSFCFGFFLYERPEPKPDYCIWSSFSNNSSDYRSTDLHILLYSDISIDDDLYEEIRKNHNNMNGNPDRLIIHVYSNIDDLQKGNEVGEKEFNVKE</sequence>
<dbReference type="EMBL" id="QSSQ01000044">
    <property type="protein sequence ID" value="RGL95804.1"/>
    <property type="molecule type" value="Genomic_DNA"/>
</dbReference>
<evidence type="ECO:0000313" key="2">
    <source>
        <dbReference type="Proteomes" id="UP000261257"/>
    </source>
</evidence>
<proteinExistence type="predicted"/>
<dbReference type="RefSeq" id="WP_117623798.1">
    <property type="nucleotide sequence ID" value="NZ_JBDMEE010000073.1"/>
</dbReference>
<comment type="caution">
    <text evidence="1">The sequence shown here is derived from an EMBL/GenBank/DDBJ whole genome shotgun (WGS) entry which is preliminary data.</text>
</comment>
<reference evidence="1 2" key="1">
    <citation type="submission" date="2018-08" db="EMBL/GenBank/DDBJ databases">
        <title>A genome reference for cultivated species of the human gut microbiota.</title>
        <authorList>
            <person name="Zou Y."/>
            <person name="Xue W."/>
            <person name="Luo G."/>
        </authorList>
    </citation>
    <scope>NUCLEOTIDE SEQUENCE [LARGE SCALE GENOMIC DNA]</scope>
    <source>
        <strain evidence="1 2">TF05-11AC</strain>
    </source>
</reference>
<dbReference type="Proteomes" id="UP000261257">
    <property type="component" value="Unassembled WGS sequence"/>
</dbReference>